<proteinExistence type="predicted"/>
<dbReference type="AlphaFoldDB" id="A0A0E9WAN8"/>
<dbReference type="EMBL" id="GBXM01021170">
    <property type="protein sequence ID" value="JAH87407.1"/>
    <property type="molecule type" value="Transcribed_RNA"/>
</dbReference>
<protein>
    <submittedName>
        <fullName evidence="1">Uncharacterized protein</fullName>
    </submittedName>
</protein>
<organism evidence="1">
    <name type="scientific">Anguilla anguilla</name>
    <name type="common">European freshwater eel</name>
    <name type="synonym">Muraena anguilla</name>
    <dbReference type="NCBI Taxonomy" id="7936"/>
    <lineage>
        <taxon>Eukaryota</taxon>
        <taxon>Metazoa</taxon>
        <taxon>Chordata</taxon>
        <taxon>Craniata</taxon>
        <taxon>Vertebrata</taxon>
        <taxon>Euteleostomi</taxon>
        <taxon>Actinopterygii</taxon>
        <taxon>Neopterygii</taxon>
        <taxon>Teleostei</taxon>
        <taxon>Anguilliformes</taxon>
        <taxon>Anguillidae</taxon>
        <taxon>Anguilla</taxon>
    </lineage>
</organism>
<reference evidence="1" key="2">
    <citation type="journal article" date="2015" name="Fish Shellfish Immunol.">
        <title>Early steps in the European eel (Anguilla anguilla)-Vibrio vulnificus interaction in the gills: Role of the RtxA13 toxin.</title>
        <authorList>
            <person name="Callol A."/>
            <person name="Pajuelo D."/>
            <person name="Ebbesson L."/>
            <person name="Teles M."/>
            <person name="MacKenzie S."/>
            <person name="Amaro C."/>
        </authorList>
    </citation>
    <scope>NUCLEOTIDE SEQUENCE</scope>
</reference>
<name>A0A0E9WAN8_ANGAN</name>
<sequence>MFNNTYFVRICHFEMWNLPLTRNVGNILESDHHITLHIQPGHCAINTSHSCKMNGWELYLQAKCANLLMNRGGGGSQPAY</sequence>
<evidence type="ECO:0000313" key="1">
    <source>
        <dbReference type="EMBL" id="JAH87407.1"/>
    </source>
</evidence>
<accession>A0A0E9WAN8</accession>
<reference evidence="1" key="1">
    <citation type="submission" date="2014-11" db="EMBL/GenBank/DDBJ databases">
        <authorList>
            <person name="Amaro Gonzalez C."/>
        </authorList>
    </citation>
    <scope>NUCLEOTIDE SEQUENCE</scope>
</reference>